<dbReference type="AlphaFoldDB" id="A0AAW0NT97"/>
<dbReference type="Proteomes" id="UP001460270">
    <property type="component" value="Unassembled WGS sequence"/>
</dbReference>
<keyword evidence="2" id="KW-0723">Serine/threonine-protein kinase</keyword>
<name>A0AAW0NT97_9GOBI</name>
<keyword evidence="4" id="KW-0547">Nucleotide-binding</keyword>
<dbReference type="InterPro" id="IPR000719">
    <property type="entry name" value="Prot_kinase_dom"/>
</dbReference>
<evidence type="ECO:0000256" key="1">
    <source>
        <dbReference type="ARBA" id="ARBA00006529"/>
    </source>
</evidence>
<comment type="caution">
    <text evidence="8">The sequence shown here is derived from an EMBL/GenBank/DDBJ whole genome shotgun (WGS) entry which is preliminary data.</text>
</comment>
<dbReference type="GO" id="GO:0004709">
    <property type="term" value="F:MAP kinase kinase kinase activity"/>
    <property type="evidence" value="ECO:0007669"/>
    <property type="project" value="TreeGrafter"/>
</dbReference>
<feature type="domain" description="Protein kinase" evidence="7">
    <location>
        <begin position="63"/>
        <end position="379"/>
    </location>
</feature>
<organism evidence="8 9">
    <name type="scientific">Mugilogobius chulae</name>
    <name type="common">yellowstripe goby</name>
    <dbReference type="NCBI Taxonomy" id="88201"/>
    <lineage>
        <taxon>Eukaryota</taxon>
        <taxon>Metazoa</taxon>
        <taxon>Chordata</taxon>
        <taxon>Craniata</taxon>
        <taxon>Vertebrata</taxon>
        <taxon>Euteleostomi</taxon>
        <taxon>Actinopterygii</taxon>
        <taxon>Neopterygii</taxon>
        <taxon>Teleostei</taxon>
        <taxon>Neoteleostei</taxon>
        <taxon>Acanthomorphata</taxon>
        <taxon>Gobiaria</taxon>
        <taxon>Gobiiformes</taxon>
        <taxon>Gobioidei</taxon>
        <taxon>Gobiidae</taxon>
        <taxon>Gobionellinae</taxon>
        <taxon>Mugilogobius</taxon>
    </lineage>
</organism>
<gene>
    <name evidence="8" type="ORF">WMY93_016768</name>
</gene>
<dbReference type="PROSITE" id="PS00108">
    <property type="entry name" value="PROTEIN_KINASE_ST"/>
    <property type="match status" value="1"/>
</dbReference>
<reference evidence="9" key="1">
    <citation type="submission" date="2024-04" db="EMBL/GenBank/DDBJ databases">
        <title>Salinicola lusitanus LLJ914,a marine bacterium isolated from the Okinawa Trough.</title>
        <authorList>
            <person name="Li J."/>
        </authorList>
    </citation>
    <scope>NUCLEOTIDE SEQUENCE [LARGE SCALE GENOMIC DNA]</scope>
</reference>
<dbReference type="GO" id="GO:0006955">
    <property type="term" value="P:immune response"/>
    <property type="evidence" value="ECO:0007669"/>
    <property type="project" value="TreeGrafter"/>
</dbReference>
<comment type="similarity">
    <text evidence="1">Belongs to the protein kinase superfamily. STE Ser/Thr protein kinase family. MAP kinase kinase kinase subfamily.</text>
</comment>
<evidence type="ECO:0000313" key="9">
    <source>
        <dbReference type="Proteomes" id="UP001460270"/>
    </source>
</evidence>
<accession>A0AAW0NT97</accession>
<dbReference type="GO" id="GO:0043123">
    <property type="term" value="P:positive regulation of canonical NF-kappaB signal transduction"/>
    <property type="evidence" value="ECO:0007669"/>
    <property type="project" value="TreeGrafter"/>
</dbReference>
<dbReference type="InterPro" id="IPR011009">
    <property type="entry name" value="Kinase-like_dom_sf"/>
</dbReference>
<evidence type="ECO:0000256" key="3">
    <source>
        <dbReference type="ARBA" id="ARBA00022679"/>
    </source>
</evidence>
<dbReference type="GO" id="GO:0005524">
    <property type="term" value="F:ATP binding"/>
    <property type="evidence" value="ECO:0007669"/>
    <property type="project" value="UniProtKB-KW"/>
</dbReference>
<evidence type="ECO:0000256" key="5">
    <source>
        <dbReference type="ARBA" id="ARBA00022777"/>
    </source>
</evidence>
<proteinExistence type="inferred from homology"/>
<dbReference type="EMBL" id="JBBPFD010000012">
    <property type="protein sequence ID" value="KAK7904161.1"/>
    <property type="molecule type" value="Genomic_DNA"/>
</dbReference>
<evidence type="ECO:0000259" key="7">
    <source>
        <dbReference type="PROSITE" id="PS50011"/>
    </source>
</evidence>
<dbReference type="InterPro" id="IPR008271">
    <property type="entry name" value="Ser/Thr_kinase_AS"/>
</dbReference>
<evidence type="ECO:0000256" key="4">
    <source>
        <dbReference type="ARBA" id="ARBA00022741"/>
    </source>
</evidence>
<evidence type="ECO:0000256" key="2">
    <source>
        <dbReference type="ARBA" id="ARBA00022527"/>
    </source>
</evidence>
<sequence>MSHGCLSGRTQCVPASLCPDKHSRSPGFPRSAVGLRGAAARGGAAAAMVDNAAAACLFEDIQYEDIQVEAGDVWGGFQSCVEGKDVAIKTIESENEKNAFLVELRQLSRVNHPNIVKLYGSCDNPVCLVMEYAECGSLHNLLHSADPQPHYTAAHAMSWCLQCAEGVAYLHAMKPKALIHRDLKPLNLLLVSRGTVLKICDFGTACDIQTYMTNNKGSAAWMAPEVFEVFPRLEDPLKLPHYPVWKQKWALHQAQTQVLMPTAPSAATEATTPVTTGRQERREETLKSFENKFPLQFWPSKSVARNSVEAHCRSNYVVAEAFPVSCRKVRRRTPTNGLDTAMANLDWIFSCRQELTLELEQEQREQQTSSHLIQEHSKLKEDHSILTSNYQGLKTKLRLIQKQQKRGSALSTDSDPNLRRGAAGDLTLILHIPLDS</sequence>
<evidence type="ECO:0000313" key="8">
    <source>
        <dbReference type="EMBL" id="KAK7904161.1"/>
    </source>
</evidence>
<keyword evidence="3" id="KW-0808">Transferase</keyword>
<dbReference type="Gene3D" id="3.30.200.20">
    <property type="entry name" value="Phosphorylase Kinase, domain 1"/>
    <property type="match status" value="1"/>
</dbReference>
<keyword evidence="5" id="KW-0418">Kinase</keyword>
<dbReference type="GO" id="GO:0007254">
    <property type="term" value="P:JNK cascade"/>
    <property type="evidence" value="ECO:0007669"/>
    <property type="project" value="TreeGrafter"/>
</dbReference>
<dbReference type="Pfam" id="PF00069">
    <property type="entry name" value="Pkinase"/>
    <property type="match status" value="1"/>
</dbReference>
<dbReference type="PROSITE" id="PS50011">
    <property type="entry name" value="PROTEIN_KINASE_DOM"/>
    <property type="match status" value="1"/>
</dbReference>
<protein>
    <recommendedName>
        <fullName evidence="7">Protein kinase domain-containing protein</fullName>
    </recommendedName>
</protein>
<dbReference type="SMART" id="SM00220">
    <property type="entry name" value="S_TKc"/>
    <property type="match status" value="1"/>
</dbReference>
<dbReference type="SUPFAM" id="SSF56112">
    <property type="entry name" value="Protein kinase-like (PK-like)"/>
    <property type="match status" value="1"/>
</dbReference>
<keyword evidence="9" id="KW-1185">Reference proteome</keyword>
<dbReference type="PANTHER" id="PTHR46716">
    <property type="entry name" value="MITOGEN-ACTIVATED PROTEIN KINASE KINASE KINASE 7"/>
    <property type="match status" value="1"/>
</dbReference>
<evidence type="ECO:0000256" key="6">
    <source>
        <dbReference type="ARBA" id="ARBA00022840"/>
    </source>
</evidence>
<dbReference type="GO" id="GO:0019899">
    <property type="term" value="F:enzyme binding"/>
    <property type="evidence" value="ECO:0007669"/>
    <property type="project" value="UniProtKB-ARBA"/>
</dbReference>
<dbReference type="Gene3D" id="1.10.510.10">
    <property type="entry name" value="Transferase(Phosphotransferase) domain 1"/>
    <property type="match status" value="1"/>
</dbReference>
<dbReference type="PANTHER" id="PTHR46716:SF1">
    <property type="entry name" value="MITOGEN-ACTIVATED PROTEIN KINASE KINASE KINASE 7"/>
    <property type="match status" value="1"/>
</dbReference>
<keyword evidence="6" id="KW-0067">ATP-binding</keyword>